<keyword evidence="5" id="KW-0411">Iron-sulfur</keyword>
<dbReference type="CDD" id="cd00207">
    <property type="entry name" value="fer2"/>
    <property type="match status" value="1"/>
</dbReference>
<dbReference type="Gene3D" id="3.10.20.30">
    <property type="match status" value="1"/>
</dbReference>
<dbReference type="SUPFAM" id="SSF54292">
    <property type="entry name" value="2Fe-2S ferredoxin-like"/>
    <property type="match status" value="1"/>
</dbReference>
<evidence type="ECO:0000256" key="3">
    <source>
        <dbReference type="ARBA" id="ARBA00023002"/>
    </source>
</evidence>
<dbReference type="InterPro" id="IPR012675">
    <property type="entry name" value="Beta-grasp_dom_sf"/>
</dbReference>
<keyword evidence="1" id="KW-0001">2Fe-2S</keyword>
<evidence type="ECO:0000259" key="6">
    <source>
        <dbReference type="PROSITE" id="PS51085"/>
    </source>
</evidence>
<keyword evidence="8" id="KW-1185">Reference proteome</keyword>
<gene>
    <name evidence="7" type="ORF">ACFFRE_13570</name>
</gene>
<evidence type="ECO:0000313" key="8">
    <source>
        <dbReference type="Proteomes" id="UP001589788"/>
    </source>
</evidence>
<dbReference type="InterPro" id="IPR002888">
    <property type="entry name" value="2Fe-2S-bd"/>
</dbReference>
<name>A0ABV6C766_9ACTN</name>
<keyword evidence="2" id="KW-0479">Metal-binding</keyword>
<evidence type="ECO:0000256" key="1">
    <source>
        <dbReference type="ARBA" id="ARBA00022714"/>
    </source>
</evidence>
<dbReference type="EMBL" id="JBHLYQ010000294">
    <property type="protein sequence ID" value="MFC0083158.1"/>
    <property type="molecule type" value="Genomic_DNA"/>
</dbReference>
<dbReference type="RefSeq" id="WP_377790902.1">
    <property type="nucleotide sequence ID" value="NZ_JBHLYQ010000294.1"/>
</dbReference>
<evidence type="ECO:0000256" key="5">
    <source>
        <dbReference type="ARBA" id="ARBA00023014"/>
    </source>
</evidence>
<dbReference type="InterPro" id="IPR036010">
    <property type="entry name" value="2Fe-2S_ferredoxin-like_sf"/>
</dbReference>
<dbReference type="Proteomes" id="UP001589788">
    <property type="component" value="Unassembled WGS sequence"/>
</dbReference>
<dbReference type="Pfam" id="PF01799">
    <property type="entry name" value="Fer2_2"/>
    <property type="match status" value="1"/>
</dbReference>
<accession>A0ABV6C766</accession>
<dbReference type="PANTHER" id="PTHR44379:SF5">
    <property type="entry name" value="OXIDOREDUCTASE WITH IRON-SULFUR SUBUNIT"/>
    <property type="match status" value="1"/>
</dbReference>
<organism evidence="7 8">
    <name type="scientific">Aciditerrimonas ferrireducens</name>
    <dbReference type="NCBI Taxonomy" id="667306"/>
    <lineage>
        <taxon>Bacteria</taxon>
        <taxon>Bacillati</taxon>
        <taxon>Actinomycetota</taxon>
        <taxon>Acidimicrobiia</taxon>
        <taxon>Acidimicrobiales</taxon>
        <taxon>Acidimicrobiaceae</taxon>
        <taxon>Aciditerrimonas</taxon>
    </lineage>
</organism>
<keyword evidence="3" id="KW-0560">Oxidoreductase</keyword>
<dbReference type="Gene3D" id="1.10.150.120">
    <property type="entry name" value="[2Fe-2S]-binding domain"/>
    <property type="match status" value="1"/>
</dbReference>
<evidence type="ECO:0000256" key="4">
    <source>
        <dbReference type="ARBA" id="ARBA00023004"/>
    </source>
</evidence>
<evidence type="ECO:0000313" key="7">
    <source>
        <dbReference type="EMBL" id="MFC0083158.1"/>
    </source>
</evidence>
<dbReference type="InterPro" id="IPR036884">
    <property type="entry name" value="2Fe-2S-bd_dom_sf"/>
</dbReference>
<reference evidence="7 8" key="1">
    <citation type="submission" date="2024-09" db="EMBL/GenBank/DDBJ databases">
        <authorList>
            <person name="Sun Q."/>
            <person name="Mori K."/>
        </authorList>
    </citation>
    <scope>NUCLEOTIDE SEQUENCE [LARGE SCALE GENOMIC DNA]</scope>
    <source>
        <strain evidence="7 8">JCM 15389</strain>
    </source>
</reference>
<sequence length="175" mass="18946">MTRSIELRVNGTTHRVEVEDRRLLSDCLRHDLGLRGTRVGCEHGVCGACTVRLDGQAVRSCLLFAVQVEGQEIQTVEGLADPEGPLHPLQEAFHRHGALQCGYCTPGFLLTAAQLLDELRAEPNPEPPSEEEIRVLLAGNLCRCTGYGPIVRAVLEQATGAAGADPTEPSAEDRR</sequence>
<dbReference type="SUPFAM" id="SSF47741">
    <property type="entry name" value="CO dehydrogenase ISP C-domain like"/>
    <property type="match status" value="1"/>
</dbReference>
<comment type="caution">
    <text evidence="7">The sequence shown here is derived from an EMBL/GenBank/DDBJ whole genome shotgun (WGS) entry which is preliminary data.</text>
</comment>
<feature type="domain" description="2Fe-2S ferredoxin-type" evidence="6">
    <location>
        <begin position="3"/>
        <end position="79"/>
    </location>
</feature>
<dbReference type="PANTHER" id="PTHR44379">
    <property type="entry name" value="OXIDOREDUCTASE WITH IRON-SULFUR SUBUNIT"/>
    <property type="match status" value="1"/>
</dbReference>
<keyword evidence="4" id="KW-0408">Iron</keyword>
<evidence type="ECO:0000256" key="2">
    <source>
        <dbReference type="ARBA" id="ARBA00022723"/>
    </source>
</evidence>
<dbReference type="PROSITE" id="PS00197">
    <property type="entry name" value="2FE2S_FER_1"/>
    <property type="match status" value="1"/>
</dbReference>
<protein>
    <submittedName>
        <fullName evidence="7">(2Fe-2S)-binding protein</fullName>
    </submittedName>
</protein>
<dbReference type="InterPro" id="IPR006058">
    <property type="entry name" value="2Fe2S_fd_BS"/>
</dbReference>
<proteinExistence type="predicted"/>
<dbReference type="PROSITE" id="PS51085">
    <property type="entry name" value="2FE2S_FER_2"/>
    <property type="match status" value="1"/>
</dbReference>
<dbReference type="InterPro" id="IPR001041">
    <property type="entry name" value="2Fe-2S_ferredoxin-type"/>
</dbReference>
<dbReference type="Pfam" id="PF00111">
    <property type="entry name" value="Fer2"/>
    <property type="match status" value="1"/>
</dbReference>
<dbReference type="InterPro" id="IPR051452">
    <property type="entry name" value="Diverse_Oxidoreductases"/>
</dbReference>